<protein>
    <submittedName>
        <fullName evidence="2">Uncharacterized protein</fullName>
    </submittedName>
</protein>
<reference evidence="2" key="1">
    <citation type="submission" date="2021-07" db="EMBL/GenBank/DDBJ databases">
        <authorList>
            <person name="Branca A.L. A."/>
        </authorList>
    </citation>
    <scope>NUCLEOTIDE SEQUENCE</scope>
</reference>
<keyword evidence="3" id="KW-1185">Reference proteome</keyword>
<evidence type="ECO:0000313" key="3">
    <source>
        <dbReference type="Proteomes" id="UP001152649"/>
    </source>
</evidence>
<proteinExistence type="predicted"/>
<evidence type="ECO:0000256" key="1">
    <source>
        <dbReference type="SAM" id="SignalP"/>
    </source>
</evidence>
<feature type="chain" id="PRO_5040888506" evidence="1">
    <location>
        <begin position="32"/>
        <end position="132"/>
    </location>
</feature>
<dbReference type="OrthoDB" id="2014201at2759"/>
<feature type="signal peptide" evidence="1">
    <location>
        <begin position="1"/>
        <end position="31"/>
    </location>
</feature>
<evidence type="ECO:0000313" key="2">
    <source>
        <dbReference type="EMBL" id="CAG8430533.1"/>
    </source>
</evidence>
<gene>
    <name evidence="2" type="ORF">PSALAMII_LOCUS11167</name>
</gene>
<sequence length="132" mass="15495">MMLRALHGASRAICFTIILVLLVLQMRNILCDRFQTMRVDCEDPNHCRSKDLVDWSRFAYSQYATNTAYLCNSVMIFETLHRLNSRADRFLMYPSRFSADENDDGAKSRLLPTWSESFTKLLAFNQTQYDEF</sequence>
<dbReference type="Proteomes" id="UP001152649">
    <property type="component" value="Unassembled WGS sequence"/>
</dbReference>
<dbReference type="Gene3D" id="3.90.550.10">
    <property type="entry name" value="Spore Coat Polysaccharide Biosynthesis Protein SpsA, Chain A"/>
    <property type="match status" value="1"/>
</dbReference>
<accession>A0A9W4JZB6</accession>
<dbReference type="EMBL" id="CAJVPG010000465">
    <property type="protein sequence ID" value="CAG8430533.1"/>
    <property type="molecule type" value="Genomic_DNA"/>
</dbReference>
<name>A0A9W4JZB6_9EURO</name>
<keyword evidence="1" id="KW-0732">Signal</keyword>
<dbReference type="InterPro" id="IPR029044">
    <property type="entry name" value="Nucleotide-diphossugar_trans"/>
</dbReference>
<organism evidence="2 3">
    <name type="scientific">Penicillium salamii</name>
    <dbReference type="NCBI Taxonomy" id="1612424"/>
    <lineage>
        <taxon>Eukaryota</taxon>
        <taxon>Fungi</taxon>
        <taxon>Dikarya</taxon>
        <taxon>Ascomycota</taxon>
        <taxon>Pezizomycotina</taxon>
        <taxon>Eurotiomycetes</taxon>
        <taxon>Eurotiomycetidae</taxon>
        <taxon>Eurotiales</taxon>
        <taxon>Aspergillaceae</taxon>
        <taxon>Penicillium</taxon>
    </lineage>
</organism>
<comment type="caution">
    <text evidence="2">The sequence shown here is derived from an EMBL/GenBank/DDBJ whole genome shotgun (WGS) entry which is preliminary data.</text>
</comment>
<dbReference type="AlphaFoldDB" id="A0A9W4JZB6"/>